<evidence type="ECO:0000313" key="1">
    <source>
        <dbReference type="EMBL" id="KAL3513886.1"/>
    </source>
</evidence>
<protein>
    <recommendedName>
        <fullName evidence="3">Reverse transcriptase</fullName>
    </recommendedName>
</protein>
<dbReference type="InterPro" id="IPR052343">
    <property type="entry name" value="Retrotransposon-Effector_Assoc"/>
</dbReference>
<accession>A0ABD2Z375</accession>
<dbReference type="AlphaFoldDB" id="A0ABD2Z375"/>
<comment type="caution">
    <text evidence="1">The sequence shown here is derived from an EMBL/GenBank/DDBJ whole genome shotgun (WGS) entry which is preliminary data.</text>
</comment>
<dbReference type="PANTHER" id="PTHR46890">
    <property type="entry name" value="NON-LTR RETROLELEMENT REVERSE TRANSCRIPTASE-LIKE PROTEIN-RELATED"/>
    <property type="match status" value="1"/>
</dbReference>
<reference evidence="1 2" key="1">
    <citation type="submission" date="2024-11" db="EMBL/GenBank/DDBJ databases">
        <title>A near-complete genome assembly of Cinchona calisaya.</title>
        <authorList>
            <person name="Lian D.C."/>
            <person name="Zhao X.W."/>
            <person name="Wei L."/>
        </authorList>
    </citation>
    <scope>NUCLEOTIDE SEQUENCE [LARGE SCALE GENOMIC DNA]</scope>
    <source>
        <tissue evidence="1">Nenye</tissue>
    </source>
</reference>
<sequence length="132" mass="15304">MIRGSIWKKIITKHVTTVQVQVLKVEITEMEIKQAICSMKDGKAPRPDGFSIEFYKQNWKIIGLEFISAIKYCFEQEYMYKPVNSLIITLVLKEANPFTISKFKPISCCNVLYKMLFKGANREIEESLTQPC</sequence>
<proteinExistence type="predicted"/>
<dbReference type="Proteomes" id="UP001630127">
    <property type="component" value="Unassembled WGS sequence"/>
</dbReference>
<organism evidence="1 2">
    <name type="scientific">Cinchona calisaya</name>
    <dbReference type="NCBI Taxonomy" id="153742"/>
    <lineage>
        <taxon>Eukaryota</taxon>
        <taxon>Viridiplantae</taxon>
        <taxon>Streptophyta</taxon>
        <taxon>Embryophyta</taxon>
        <taxon>Tracheophyta</taxon>
        <taxon>Spermatophyta</taxon>
        <taxon>Magnoliopsida</taxon>
        <taxon>eudicotyledons</taxon>
        <taxon>Gunneridae</taxon>
        <taxon>Pentapetalae</taxon>
        <taxon>asterids</taxon>
        <taxon>lamiids</taxon>
        <taxon>Gentianales</taxon>
        <taxon>Rubiaceae</taxon>
        <taxon>Cinchonoideae</taxon>
        <taxon>Cinchoneae</taxon>
        <taxon>Cinchona</taxon>
    </lineage>
</organism>
<dbReference type="PANTHER" id="PTHR46890:SF48">
    <property type="entry name" value="RNA-DIRECTED DNA POLYMERASE"/>
    <property type="match status" value="1"/>
</dbReference>
<evidence type="ECO:0008006" key="3">
    <source>
        <dbReference type="Google" id="ProtNLM"/>
    </source>
</evidence>
<keyword evidence="2" id="KW-1185">Reference proteome</keyword>
<evidence type="ECO:0000313" key="2">
    <source>
        <dbReference type="Proteomes" id="UP001630127"/>
    </source>
</evidence>
<gene>
    <name evidence="1" type="ORF">ACH5RR_026603</name>
</gene>
<name>A0ABD2Z375_9GENT</name>
<dbReference type="EMBL" id="JBJUIK010000011">
    <property type="protein sequence ID" value="KAL3513886.1"/>
    <property type="molecule type" value="Genomic_DNA"/>
</dbReference>